<sequence>MSKSEKSSKKASSGKSKKEKPEGVVPASDDAVADTTVDVVDDAVVKKRWKEERKEKKAKKKKEKEEKKDKSEKDKKEKKEKKENKYKKSKQERLEKKARREQAKVDAAEDQPPNENSDDAPTIAPKPIETVDEPKPEKSKKRKHEETSDEPVNGDVQQATTEHSTKEKKQKKAKTSSAPAESDSQSVPEGDDKSATRFIVFIGNLPYTATKDSVAKHFAKLPPTSIRAPMTNDNKKSKGFAFLEFDRYDYMKSCLKLYHHSSFDDGKSAARKINVELTAGGGGAKSEARKEKLKHKNERLNEQRKRRAEAEAKEKTRADKKAKHGPGKGANAQPVGDQGPPQYDGAADEASADNGGIHPARLAMMRR</sequence>
<dbReference type="PANTHER" id="PTHR23236">
    <property type="entry name" value="EUKARYOTIC TRANSLATION INITIATION FACTOR 4B/4H"/>
    <property type="match status" value="1"/>
</dbReference>
<reference evidence="5 6" key="1">
    <citation type="journal article" date="2023" name="Plant Dis.">
        <title>First Report of Diplodia intermedia Causing Canker and Dieback Diseases on Apple Trees in Canada.</title>
        <authorList>
            <person name="Ellouze W."/>
            <person name="Ilyukhin E."/>
            <person name="Sulman M."/>
            <person name="Ali S."/>
        </authorList>
    </citation>
    <scope>NUCLEOTIDE SEQUENCE [LARGE SCALE GENOMIC DNA]</scope>
    <source>
        <strain evidence="5 6">M45-28</strain>
    </source>
</reference>
<name>A0ABR3TLX9_9PEZI</name>
<keyword evidence="1 2" id="KW-0694">RNA-binding</keyword>
<evidence type="ECO:0000259" key="4">
    <source>
        <dbReference type="PROSITE" id="PS50102"/>
    </source>
</evidence>
<dbReference type="SMART" id="SM00360">
    <property type="entry name" value="RRM"/>
    <property type="match status" value="1"/>
</dbReference>
<dbReference type="Proteomes" id="UP001521184">
    <property type="component" value="Unassembled WGS sequence"/>
</dbReference>
<feature type="compositionally biased region" description="Basic and acidic residues" evidence="3">
    <location>
        <begin position="89"/>
        <end position="107"/>
    </location>
</feature>
<feature type="compositionally biased region" description="Basic and acidic residues" evidence="3">
    <location>
        <begin position="63"/>
        <end position="83"/>
    </location>
</feature>
<feature type="compositionally biased region" description="Basic and acidic residues" evidence="3">
    <location>
        <begin position="43"/>
        <end position="55"/>
    </location>
</feature>
<dbReference type="InterPro" id="IPR000504">
    <property type="entry name" value="RRM_dom"/>
</dbReference>
<proteinExistence type="predicted"/>
<dbReference type="InterPro" id="IPR035979">
    <property type="entry name" value="RBD_domain_sf"/>
</dbReference>
<accession>A0ABR3TLX9</accession>
<dbReference type="PANTHER" id="PTHR23236:SF51">
    <property type="entry name" value="NUCLEOLAR PROTEIN 6"/>
    <property type="match status" value="1"/>
</dbReference>
<evidence type="ECO:0000256" key="2">
    <source>
        <dbReference type="PROSITE-ProRule" id="PRU00176"/>
    </source>
</evidence>
<dbReference type="InterPro" id="IPR012677">
    <property type="entry name" value="Nucleotide-bd_a/b_plait_sf"/>
</dbReference>
<feature type="region of interest" description="Disordered" evidence="3">
    <location>
        <begin position="277"/>
        <end position="367"/>
    </location>
</feature>
<gene>
    <name evidence="5" type="ORF">SLS58_006811</name>
</gene>
<dbReference type="InterPro" id="IPR034228">
    <property type="entry name" value="Nop6_RRM"/>
</dbReference>
<organism evidence="5 6">
    <name type="scientific">Diplodia intermedia</name>
    <dbReference type="NCBI Taxonomy" id="856260"/>
    <lineage>
        <taxon>Eukaryota</taxon>
        <taxon>Fungi</taxon>
        <taxon>Dikarya</taxon>
        <taxon>Ascomycota</taxon>
        <taxon>Pezizomycotina</taxon>
        <taxon>Dothideomycetes</taxon>
        <taxon>Dothideomycetes incertae sedis</taxon>
        <taxon>Botryosphaeriales</taxon>
        <taxon>Botryosphaeriaceae</taxon>
        <taxon>Diplodia</taxon>
    </lineage>
</organism>
<evidence type="ECO:0000313" key="6">
    <source>
        <dbReference type="Proteomes" id="UP001521184"/>
    </source>
</evidence>
<dbReference type="SUPFAM" id="SSF54928">
    <property type="entry name" value="RNA-binding domain, RBD"/>
    <property type="match status" value="1"/>
</dbReference>
<feature type="domain" description="RRM" evidence="4">
    <location>
        <begin position="198"/>
        <end position="280"/>
    </location>
</feature>
<protein>
    <recommendedName>
        <fullName evidence="4">RRM domain-containing protein</fullName>
    </recommendedName>
</protein>
<dbReference type="Pfam" id="PF00076">
    <property type="entry name" value="RRM_1"/>
    <property type="match status" value="1"/>
</dbReference>
<evidence type="ECO:0000313" key="5">
    <source>
        <dbReference type="EMBL" id="KAL1640616.1"/>
    </source>
</evidence>
<evidence type="ECO:0000256" key="1">
    <source>
        <dbReference type="ARBA" id="ARBA00022884"/>
    </source>
</evidence>
<feature type="region of interest" description="Disordered" evidence="3">
    <location>
        <begin position="1"/>
        <end position="193"/>
    </location>
</feature>
<dbReference type="CDD" id="cd12400">
    <property type="entry name" value="RRM_Nop6"/>
    <property type="match status" value="1"/>
</dbReference>
<feature type="compositionally biased region" description="Low complexity" evidence="3">
    <location>
        <begin position="29"/>
        <end position="38"/>
    </location>
</feature>
<comment type="caution">
    <text evidence="5">The sequence shown here is derived from an EMBL/GenBank/DDBJ whole genome shotgun (WGS) entry which is preliminary data.</text>
</comment>
<dbReference type="PROSITE" id="PS50102">
    <property type="entry name" value="RRM"/>
    <property type="match status" value="1"/>
</dbReference>
<feature type="compositionally biased region" description="Basic and acidic residues" evidence="3">
    <location>
        <begin position="298"/>
        <end position="319"/>
    </location>
</feature>
<keyword evidence="6" id="KW-1185">Reference proteome</keyword>
<dbReference type="Gene3D" id="3.30.70.330">
    <property type="match status" value="1"/>
</dbReference>
<evidence type="ECO:0000256" key="3">
    <source>
        <dbReference type="SAM" id="MobiDB-lite"/>
    </source>
</evidence>
<dbReference type="EMBL" id="JAKEKT020000048">
    <property type="protein sequence ID" value="KAL1640616.1"/>
    <property type="molecule type" value="Genomic_DNA"/>
</dbReference>